<feature type="non-terminal residue" evidence="1">
    <location>
        <position position="1"/>
    </location>
</feature>
<reference evidence="1" key="1">
    <citation type="submission" date="2021-02" db="EMBL/GenBank/DDBJ databases">
        <authorList>
            <person name="Nowell W R."/>
        </authorList>
    </citation>
    <scope>NUCLEOTIDE SEQUENCE</scope>
</reference>
<evidence type="ECO:0000313" key="1">
    <source>
        <dbReference type="EMBL" id="CAF4288575.1"/>
    </source>
</evidence>
<dbReference type="Proteomes" id="UP000663823">
    <property type="component" value="Unassembled WGS sequence"/>
</dbReference>
<sequence>RLNVCAGCVMTLQYGHLRMNHQFVEDDDGNDAFIQYGICTNSIQTI</sequence>
<accession>A0A820H6E9</accession>
<comment type="caution">
    <text evidence="1">The sequence shown here is derived from an EMBL/GenBank/DDBJ whole genome shotgun (WGS) entry which is preliminary data.</text>
</comment>
<evidence type="ECO:0000313" key="2">
    <source>
        <dbReference type="Proteomes" id="UP000663823"/>
    </source>
</evidence>
<feature type="non-terminal residue" evidence="1">
    <location>
        <position position="46"/>
    </location>
</feature>
<dbReference type="AlphaFoldDB" id="A0A820H6E9"/>
<dbReference type="EMBL" id="CAJOAX010043274">
    <property type="protein sequence ID" value="CAF4288575.1"/>
    <property type="molecule type" value="Genomic_DNA"/>
</dbReference>
<proteinExistence type="predicted"/>
<gene>
    <name evidence="1" type="ORF">OTI717_LOCUS41658</name>
</gene>
<protein>
    <submittedName>
        <fullName evidence="1">Uncharacterized protein</fullName>
    </submittedName>
</protein>
<name>A0A820H6E9_9BILA</name>
<organism evidence="1 2">
    <name type="scientific">Rotaria sordida</name>
    <dbReference type="NCBI Taxonomy" id="392033"/>
    <lineage>
        <taxon>Eukaryota</taxon>
        <taxon>Metazoa</taxon>
        <taxon>Spiralia</taxon>
        <taxon>Gnathifera</taxon>
        <taxon>Rotifera</taxon>
        <taxon>Eurotatoria</taxon>
        <taxon>Bdelloidea</taxon>
        <taxon>Philodinida</taxon>
        <taxon>Philodinidae</taxon>
        <taxon>Rotaria</taxon>
    </lineage>
</organism>